<feature type="region of interest" description="Disordered" evidence="13">
    <location>
        <begin position="256"/>
        <end position="277"/>
    </location>
</feature>
<keyword evidence="5 11" id="KW-0285">Flavoprotein</keyword>
<dbReference type="PROSITE" id="PS00787">
    <property type="entry name" value="CHORISMATE_SYNTHASE_1"/>
    <property type="match status" value="1"/>
</dbReference>
<dbReference type="Proteomes" id="UP000678237">
    <property type="component" value="Unassembled WGS sequence"/>
</dbReference>
<feature type="binding site" evidence="11">
    <location>
        <position position="323"/>
    </location>
    <ligand>
        <name>FMN</name>
        <dbReference type="ChEBI" id="CHEBI:58210"/>
    </ligand>
</feature>
<keyword evidence="6 11" id="KW-0288">FMN</keyword>
<dbReference type="FunFam" id="3.60.150.10:FF:000002">
    <property type="entry name" value="Chorismate synthase"/>
    <property type="match status" value="1"/>
</dbReference>
<dbReference type="Gene3D" id="3.60.150.10">
    <property type="entry name" value="Chorismate synthase AroC"/>
    <property type="match status" value="1"/>
</dbReference>
<keyword evidence="7 11" id="KW-0274">FAD</keyword>
<keyword evidence="8 11" id="KW-0521">NADP</keyword>
<dbReference type="GO" id="GO:0005829">
    <property type="term" value="C:cytosol"/>
    <property type="evidence" value="ECO:0007669"/>
    <property type="project" value="TreeGrafter"/>
</dbReference>
<dbReference type="PIRSF" id="PIRSF001456">
    <property type="entry name" value="Chorismate_synth"/>
    <property type="match status" value="1"/>
</dbReference>
<keyword evidence="4 11" id="KW-0028">Amino-acid biosynthesis</keyword>
<dbReference type="GO" id="GO:0008652">
    <property type="term" value="P:amino acid biosynthetic process"/>
    <property type="evidence" value="ECO:0007669"/>
    <property type="project" value="UniProtKB-KW"/>
</dbReference>
<dbReference type="CDD" id="cd07304">
    <property type="entry name" value="Chorismate_synthase"/>
    <property type="match status" value="1"/>
</dbReference>
<feature type="binding site" evidence="11">
    <location>
        <position position="48"/>
    </location>
    <ligand>
        <name>NADP(+)</name>
        <dbReference type="ChEBI" id="CHEBI:58349"/>
    </ligand>
</feature>
<dbReference type="SUPFAM" id="SSF103263">
    <property type="entry name" value="Chorismate synthase, AroC"/>
    <property type="match status" value="1"/>
</dbReference>
<comment type="caution">
    <text evidence="14">The sequence shown here is derived from an EMBL/GenBank/DDBJ whole genome shotgun (WGS) entry which is preliminary data.</text>
</comment>
<proteinExistence type="inferred from homology"/>
<evidence type="ECO:0000256" key="10">
    <source>
        <dbReference type="ARBA" id="ARBA00023239"/>
    </source>
</evidence>
<dbReference type="PROSITE" id="PS00788">
    <property type="entry name" value="CHORISMATE_SYNTHASE_2"/>
    <property type="match status" value="1"/>
</dbReference>
<dbReference type="InterPro" id="IPR000453">
    <property type="entry name" value="Chorismate_synth"/>
</dbReference>
<feature type="binding site" evidence="11">
    <location>
        <begin position="125"/>
        <end position="127"/>
    </location>
    <ligand>
        <name>FMN</name>
        <dbReference type="ChEBI" id="CHEBI:58210"/>
    </ligand>
</feature>
<evidence type="ECO:0000256" key="11">
    <source>
        <dbReference type="HAMAP-Rule" id="MF_00300"/>
    </source>
</evidence>
<dbReference type="UniPathway" id="UPA00053">
    <property type="reaction ID" value="UER00090"/>
</dbReference>
<reference evidence="15" key="2">
    <citation type="submission" date="2021-03" db="EMBL/GenBank/DDBJ databases">
        <authorList>
            <person name="Jaffe A."/>
        </authorList>
    </citation>
    <scope>NUCLEOTIDE SEQUENCE</scope>
    <source>
        <strain evidence="15">RIFCSPLOWO2_01_FULL_58_19</strain>
    </source>
</reference>
<feature type="binding site" evidence="11">
    <location>
        <begin position="297"/>
        <end position="301"/>
    </location>
    <ligand>
        <name>FMN</name>
        <dbReference type="ChEBI" id="CHEBI:58210"/>
    </ligand>
</feature>
<evidence type="ECO:0000256" key="2">
    <source>
        <dbReference type="ARBA" id="ARBA00008014"/>
    </source>
</evidence>
<protein>
    <recommendedName>
        <fullName evidence="3 11">Chorismate synthase</fullName>
        <shortName evidence="11">CS</shortName>
        <ecNumber evidence="3 11">4.2.3.5</ecNumber>
    </recommendedName>
    <alternativeName>
        <fullName evidence="11">5-enolpyruvylshikimate-3-phosphate phospholyase</fullName>
    </alternativeName>
</protein>
<name>A0A7J4JDU5_9ARCH</name>
<evidence type="ECO:0000313" key="16">
    <source>
        <dbReference type="Proteomes" id="UP000564964"/>
    </source>
</evidence>
<dbReference type="HAMAP" id="MF_00300">
    <property type="entry name" value="Chorismate_synth"/>
    <property type="match status" value="1"/>
</dbReference>
<comment type="caution">
    <text evidence="11">Lacks conserved residue(s) required for the propagation of feature annotation.</text>
</comment>
<comment type="pathway">
    <text evidence="1 11 12">Metabolic intermediate biosynthesis; chorismate biosynthesis; chorismate from D-erythrose 4-phosphate and phosphoenolpyruvate: step 7/7.</text>
</comment>
<evidence type="ECO:0000256" key="13">
    <source>
        <dbReference type="SAM" id="MobiDB-lite"/>
    </source>
</evidence>
<accession>A0A7J4JDU5</accession>
<organism evidence="14 16">
    <name type="scientific">Candidatus Iainarchaeum sp</name>
    <dbReference type="NCBI Taxonomy" id="3101447"/>
    <lineage>
        <taxon>Archaea</taxon>
        <taxon>Candidatus Iainarchaeota</taxon>
        <taxon>Candidatus Iainarchaeia</taxon>
        <taxon>Candidatus Iainarchaeales</taxon>
        <taxon>Candidatus Iainarchaeaceae</taxon>
        <taxon>Candidatus Iainarchaeum</taxon>
    </lineage>
</organism>
<dbReference type="NCBIfam" id="NF003793">
    <property type="entry name" value="PRK05382.1"/>
    <property type="match status" value="1"/>
</dbReference>
<dbReference type="AlphaFoldDB" id="A0A7J4JDU5"/>
<sequence>MTGNTFGTLFRVTSFGESHGKAIGCIIDGCPSNLALSEADLQKELDRRRPGQSGVTTARKESDRVEILSGVFEGKTLGTPIALLIRNEDARSKDYDALKEVFRPGHADYAYLQKFGLVDHRGGGRSSGRETAARVAAGAVAKKLLALQGIRVIAFTRAVAGIEAQATDLAAIEANPVRCPDPAAAKRMEEAILAAKAAGDSLGGIVEIQVKGCPAGLGEPVFGKLDAELAKALMSLPAVKGVEVGAGFAATRLKGSENNDSYTASEDDQPVPATNRAGGVLGGISSGEEIIARIAVKPPSSIALPQKTVDHAGRETEIAIQGRHDPCLCPRVVPVAEAMAALVLVDALMMQKARQW</sequence>
<dbReference type="InterPro" id="IPR035904">
    <property type="entry name" value="Chorismate_synth_AroC_sf"/>
</dbReference>
<dbReference type="EMBL" id="JAGVWE010000004">
    <property type="protein sequence ID" value="MBS3063254.1"/>
    <property type="molecule type" value="Genomic_DNA"/>
</dbReference>
<dbReference type="GO" id="GO:0004107">
    <property type="term" value="F:chorismate synthase activity"/>
    <property type="evidence" value="ECO:0007669"/>
    <property type="project" value="UniProtKB-UniRule"/>
</dbReference>
<reference evidence="14" key="1">
    <citation type="journal article" date="2020" name="bioRxiv">
        <title>A rank-normalized archaeal taxonomy based on genome phylogeny resolves widespread incomplete and uneven classifications.</title>
        <authorList>
            <person name="Rinke C."/>
            <person name="Chuvochina M."/>
            <person name="Mussig A.J."/>
            <person name="Chaumeil P.-A."/>
            <person name="Waite D.W."/>
            <person name="Whitman W.B."/>
            <person name="Parks D.H."/>
            <person name="Hugenholtz P."/>
        </authorList>
    </citation>
    <scope>NUCLEOTIDE SEQUENCE</scope>
    <source>
        <strain evidence="14">UBA10219</strain>
    </source>
</reference>
<evidence type="ECO:0000256" key="4">
    <source>
        <dbReference type="ARBA" id="ARBA00022605"/>
    </source>
</evidence>
<evidence type="ECO:0000256" key="8">
    <source>
        <dbReference type="ARBA" id="ARBA00022857"/>
    </source>
</evidence>
<evidence type="ECO:0000313" key="15">
    <source>
        <dbReference type="EMBL" id="MBS3063254.1"/>
    </source>
</evidence>
<evidence type="ECO:0000256" key="7">
    <source>
        <dbReference type="ARBA" id="ARBA00022827"/>
    </source>
</evidence>
<dbReference type="EMBL" id="DUGH01000019">
    <property type="protein sequence ID" value="HIH15932.1"/>
    <property type="molecule type" value="Genomic_DNA"/>
</dbReference>
<dbReference type="Pfam" id="PF01264">
    <property type="entry name" value="Chorismate_synt"/>
    <property type="match status" value="1"/>
</dbReference>
<evidence type="ECO:0000256" key="6">
    <source>
        <dbReference type="ARBA" id="ARBA00022643"/>
    </source>
</evidence>
<gene>
    <name evidence="11 14" type="primary">aroC</name>
    <name evidence="14" type="ORF">HA252_00830</name>
    <name evidence="15" type="ORF">J4203_05240</name>
</gene>
<comment type="catalytic activity">
    <reaction evidence="11 12">
        <text>5-O-(1-carboxyvinyl)-3-phosphoshikimate = chorismate + phosphate</text>
        <dbReference type="Rhea" id="RHEA:21020"/>
        <dbReference type="ChEBI" id="CHEBI:29748"/>
        <dbReference type="ChEBI" id="CHEBI:43474"/>
        <dbReference type="ChEBI" id="CHEBI:57701"/>
        <dbReference type="EC" id="4.2.3.5"/>
    </reaction>
</comment>
<comment type="cofactor">
    <cofactor evidence="11 12">
        <name>FMNH2</name>
        <dbReference type="ChEBI" id="CHEBI:57618"/>
    </cofactor>
    <text evidence="11 12">Reduced FMN (FMNH(2)).</text>
</comment>
<comment type="similarity">
    <text evidence="2 11 12">Belongs to the chorismate synthase family.</text>
</comment>
<evidence type="ECO:0000256" key="12">
    <source>
        <dbReference type="RuleBase" id="RU000605"/>
    </source>
</evidence>
<dbReference type="InterPro" id="IPR020541">
    <property type="entry name" value="Chorismate_synthase_CS"/>
</dbReference>
<dbReference type="EC" id="4.2.3.5" evidence="3 11"/>
<dbReference type="PANTHER" id="PTHR21085:SF0">
    <property type="entry name" value="CHORISMATE SYNTHASE"/>
    <property type="match status" value="1"/>
</dbReference>
<comment type="function">
    <text evidence="11">Catalyzes the anti-1,4-elimination of the C-3 phosphate and the C-6 proR hydrogen from 5-enolpyruvylshikimate-3-phosphate (EPSP) to yield chorismate, which is the branch point compound that serves as the starting substrate for the three terminal pathways of aromatic amino acid biosynthesis. This reaction introduces a second double bond into the aromatic ring system.</text>
</comment>
<dbReference type="NCBIfam" id="TIGR00033">
    <property type="entry name" value="aroC"/>
    <property type="match status" value="1"/>
</dbReference>
<dbReference type="PANTHER" id="PTHR21085">
    <property type="entry name" value="CHORISMATE SYNTHASE"/>
    <property type="match status" value="1"/>
</dbReference>
<evidence type="ECO:0000256" key="5">
    <source>
        <dbReference type="ARBA" id="ARBA00022630"/>
    </source>
</evidence>
<keyword evidence="10 11" id="KW-0456">Lyase</keyword>
<evidence type="ECO:0000256" key="9">
    <source>
        <dbReference type="ARBA" id="ARBA00023141"/>
    </source>
</evidence>
<evidence type="ECO:0000256" key="1">
    <source>
        <dbReference type="ARBA" id="ARBA00005044"/>
    </source>
</evidence>
<evidence type="ECO:0000256" key="3">
    <source>
        <dbReference type="ARBA" id="ARBA00013036"/>
    </source>
</evidence>
<dbReference type="Proteomes" id="UP000564964">
    <property type="component" value="Unassembled WGS sequence"/>
</dbReference>
<dbReference type="GO" id="GO:0010181">
    <property type="term" value="F:FMN binding"/>
    <property type="evidence" value="ECO:0007669"/>
    <property type="project" value="TreeGrafter"/>
</dbReference>
<dbReference type="GO" id="GO:0009073">
    <property type="term" value="P:aromatic amino acid family biosynthetic process"/>
    <property type="evidence" value="ECO:0007669"/>
    <property type="project" value="UniProtKB-KW"/>
</dbReference>
<feature type="binding site" evidence="11">
    <location>
        <position position="282"/>
    </location>
    <ligand>
        <name>FMN</name>
        <dbReference type="ChEBI" id="CHEBI:58210"/>
    </ligand>
</feature>
<dbReference type="GO" id="GO:0009423">
    <property type="term" value="P:chorismate biosynthetic process"/>
    <property type="evidence" value="ECO:0007669"/>
    <property type="project" value="UniProtKB-UniRule"/>
</dbReference>
<dbReference type="PROSITE" id="PS00789">
    <property type="entry name" value="CHORISMATE_SYNTHASE_3"/>
    <property type="match status" value="1"/>
</dbReference>
<evidence type="ECO:0000313" key="14">
    <source>
        <dbReference type="EMBL" id="HIH15932.1"/>
    </source>
</evidence>
<reference evidence="15" key="3">
    <citation type="submission" date="2021-05" db="EMBL/GenBank/DDBJ databases">
        <title>Protein family content uncovers lineage relationships and bacterial pathway maintenance mechanisms in DPANN archaea.</title>
        <authorList>
            <person name="Castelle C.J."/>
            <person name="Meheust R."/>
            <person name="Jaffe A.L."/>
            <person name="Seitz K."/>
            <person name="Gong X."/>
            <person name="Baker B.J."/>
            <person name="Banfield J.F."/>
        </authorList>
    </citation>
    <scope>NUCLEOTIDE SEQUENCE</scope>
    <source>
        <strain evidence="15">RIFCSPLOWO2_01_FULL_58_19</strain>
    </source>
</reference>
<keyword evidence="9 11" id="KW-0057">Aromatic amino acid biosynthesis</keyword>